<name>F7XGT8_SINMM</name>
<dbReference type="PROSITE" id="PS50817">
    <property type="entry name" value="INTEIN_N_TER"/>
    <property type="match status" value="1"/>
</dbReference>
<dbReference type="KEGG" id="smx:SM11_pD0932"/>
<evidence type="ECO:0000313" key="3">
    <source>
        <dbReference type="Proteomes" id="UP000009045"/>
    </source>
</evidence>
<dbReference type="PROSITE" id="PS51318">
    <property type="entry name" value="TAT"/>
    <property type="match status" value="1"/>
</dbReference>
<dbReference type="SUPFAM" id="SSF51294">
    <property type="entry name" value="Hedgehog/intein (Hint) domain"/>
    <property type="match status" value="1"/>
</dbReference>
<dbReference type="InterPro" id="IPR036844">
    <property type="entry name" value="Hint_dom_sf"/>
</dbReference>
<feature type="domain" description="Hedgehog/Intein (Hint)" evidence="1">
    <location>
        <begin position="76"/>
        <end position="212"/>
    </location>
</feature>
<reference evidence="2 3" key="1">
    <citation type="journal article" date="2011" name="J. Biotechnol.">
        <title>The complete genome sequence of the dominant Sinorhizobium meliloti field isolate SM11 extends the S. meliloti pan-genome.</title>
        <authorList>
            <person name="Schneiker-Bekel S."/>
            <person name="Wibberg D."/>
            <person name="Bekel T."/>
            <person name="Blom J."/>
            <person name="Linke B."/>
            <person name="Neuweger H."/>
            <person name="Stiens M."/>
            <person name="Vorholter F.J."/>
            <person name="Weidner S."/>
            <person name="Goesmann A."/>
            <person name="Puhler A."/>
            <person name="Schluter A."/>
        </authorList>
    </citation>
    <scope>NUCLEOTIDE SEQUENCE [LARGE SCALE GENOMIC DNA]</scope>
    <source>
        <strain evidence="2 3">SM11</strain>
        <plasmid evidence="3">pSmeSM11d</plasmid>
    </source>
</reference>
<dbReference type="PATRIC" id="fig|707241.3.peg.6624"/>
<gene>
    <name evidence="2" type="ordered locus">SM11_pD0932</name>
</gene>
<organism evidence="2 3">
    <name type="scientific">Sinorhizobium meliloti (strain SM11)</name>
    <dbReference type="NCBI Taxonomy" id="707241"/>
    <lineage>
        <taxon>Bacteria</taxon>
        <taxon>Pseudomonadati</taxon>
        <taxon>Pseudomonadota</taxon>
        <taxon>Alphaproteobacteria</taxon>
        <taxon>Hyphomicrobiales</taxon>
        <taxon>Rhizobiaceae</taxon>
        <taxon>Sinorhizobium/Ensifer group</taxon>
        <taxon>Sinorhizobium</taxon>
    </lineage>
</organism>
<dbReference type="Pfam" id="PF13403">
    <property type="entry name" value="Hint_2"/>
    <property type="match status" value="1"/>
</dbReference>
<dbReference type="InterPro" id="IPR028992">
    <property type="entry name" value="Hedgehog/Intein_dom"/>
</dbReference>
<evidence type="ECO:0000259" key="1">
    <source>
        <dbReference type="Pfam" id="PF13403"/>
    </source>
</evidence>
<dbReference type="Proteomes" id="UP000009045">
    <property type="component" value="Plasmid pSmeSM11d"/>
</dbReference>
<dbReference type="HOGENOM" id="CLU_091256_0_0_5"/>
<dbReference type="InterPro" id="IPR006311">
    <property type="entry name" value="TAT_signal"/>
</dbReference>
<sequence>MDMKGRPMSSSNEPSDMNRARRHFLGLTAAAAARIAAIGSAVSALPHSMAAAAWWNPGHPGGGIANGRGKGHGGPMCLLSGTAILTPRGQVCIEDLRIGDLVDTVRGEALPVKWIGRRAYRRSSQMWNEDVVPIRIRRFALDGSRPYRDLFVSPGHAFYIDDVLIRAQDLVNGRSITRAVPDARDTIEYYQIVFPTHEVVLAEGAPVESFLLENANYEGFTNFCEFARLYPGDHDASMAPFAPFVSYGGREHLKALLRLATGGLVKVPSPLQDAYEKISERGQQY</sequence>
<accession>F7XGT8</accession>
<evidence type="ECO:0000313" key="2">
    <source>
        <dbReference type="EMBL" id="AEH83764.1"/>
    </source>
</evidence>
<dbReference type="InterPro" id="IPR006141">
    <property type="entry name" value="Intein_N"/>
</dbReference>
<keyword evidence="2" id="KW-0614">Plasmid</keyword>
<dbReference type="AlphaFoldDB" id="F7XGT8"/>
<geneLocation type="plasmid" evidence="2 3">
    <name>pSmeSM11d</name>
</geneLocation>
<dbReference type="GO" id="GO:0016539">
    <property type="term" value="P:intein-mediated protein splicing"/>
    <property type="evidence" value="ECO:0007669"/>
    <property type="project" value="InterPro"/>
</dbReference>
<dbReference type="EMBL" id="CP001832">
    <property type="protein sequence ID" value="AEH83764.1"/>
    <property type="molecule type" value="Genomic_DNA"/>
</dbReference>
<protein>
    <recommendedName>
        <fullName evidence="1">Hedgehog/Intein (Hint) domain-containing protein</fullName>
    </recommendedName>
</protein>
<dbReference type="Gene3D" id="2.170.16.10">
    <property type="entry name" value="Hedgehog/Intein (Hint) domain"/>
    <property type="match status" value="1"/>
</dbReference>
<proteinExistence type="predicted"/>